<gene>
    <name evidence="3" type="ORF">DDJ31_03870</name>
    <name evidence="2" type="ORF">ELQ87_35385</name>
</gene>
<dbReference type="InterPro" id="IPR011989">
    <property type="entry name" value="ARM-like"/>
</dbReference>
<feature type="region of interest" description="Disordered" evidence="1">
    <location>
        <begin position="609"/>
        <end position="632"/>
    </location>
</feature>
<dbReference type="EMBL" id="CP029078">
    <property type="protein sequence ID" value="QCN84222.1"/>
    <property type="molecule type" value="Genomic_DNA"/>
</dbReference>
<proteinExistence type="predicted"/>
<keyword evidence="3" id="KW-0456">Lyase</keyword>
<reference evidence="3 5" key="1">
    <citation type="submission" date="2018-04" db="EMBL/GenBank/DDBJ databases">
        <title>Complete genome sequences of Streptomyces griseoviridis K61 and characterization of antagonistic properties of biological control agents.</title>
        <authorList>
            <person name="Mariita R.M."/>
            <person name="Sello J.K."/>
        </authorList>
    </citation>
    <scope>NUCLEOTIDE SEQUENCE [LARGE SCALE GENOMIC DNA]</scope>
    <source>
        <strain evidence="3 5">K61</strain>
    </source>
</reference>
<dbReference type="EMBL" id="CP034687">
    <property type="protein sequence ID" value="AZS88936.1"/>
    <property type="molecule type" value="Genomic_DNA"/>
</dbReference>
<sequence>MFTGIDEVDWASMRHAYGSAEDVPALLWGLASADRAEREVALDGMYGAVHHQGDVYDSTLACLPFLFELVEREEVHDRDEVVELLVSIGGEDGSDGGAGAPALDLDRVAEPVRESYLMARTAVRAGAPAFARLAGDLDPGVRRAAPGALVRFLDEPARVLDLLRQRVAVERDDRVLVALTESLGLFARRHPGQARPAVTLLTGLSAPPYGPGQRLAALGQLTGCAPDLLPADLVDTVVGLLRDRSRERVPHRADEPERPATDTLVGRIRQLRPSDEEGSQLLRTLHGGLGDRVADRIALLEGQLTSPDPSDRCNAVWMSAGLLHGWRGDYRRPVELIGAQLAEGKGRLREAAMSVLSDLYDLAAPAADHLDALVGAHSDLWVRQWERGAPTLGDPLKALARSGDPRAVPVLAFVLSGPVVPDDLGNVVVHLGRAAVPLAPALRHRLATTALHSPEAYARATPLLSALAALRDARAVPEVLRVVLGVPEGVRSREVLVASAVRTLGAFGPAAQDAAPVLRSLLDSEWAVTAADALWSLQGDPDAVRPVLMRELANEQSRTRLAAADSLARLGQAARPALPELRRMARSAQPWERVAAACAVWRIGGGEAPGRIGGGGETSGPGGGDGSAGGGDAATAAAVLRAAWAEDPLTRRPIADCLAALGPAGAPLHDLVRAELASPRRHTASPGGWAGHGAFADERLLRVCREVLEGG</sequence>
<organism evidence="2 4">
    <name type="scientific">Streptomyces griseoviridis</name>
    <dbReference type="NCBI Taxonomy" id="45398"/>
    <lineage>
        <taxon>Bacteria</taxon>
        <taxon>Bacillati</taxon>
        <taxon>Actinomycetota</taxon>
        <taxon>Actinomycetes</taxon>
        <taxon>Kitasatosporales</taxon>
        <taxon>Streptomycetaceae</taxon>
        <taxon>Streptomyces</taxon>
    </lineage>
</organism>
<dbReference type="SUPFAM" id="SSF48371">
    <property type="entry name" value="ARM repeat"/>
    <property type="match status" value="1"/>
</dbReference>
<evidence type="ECO:0000313" key="3">
    <source>
        <dbReference type="EMBL" id="QCN84222.1"/>
    </source>
</evidence>
<dbReference type="Proteomes" id="UP000501753">
    <property type="component" value="Chromosome"/>
</dbReference>
<evidence type="ECO:0000313" key="2">
    <source>
        <dbReference type="EMBL" id="AZS88936.1"/>
    </source>
</evidence>
<evidence type="ECO:0000256" key="1">
    <source>
        <dbReference type="SAM" id="MobiDB-lite"/>
    </source>
</evidence>
<evidence type="ECO:0000313" key="5">
    <source>
        <dbReference type="Proteomes" id="UP000501753"/>
    </source>
</evidence>
<reference evidence="2 4" key="2">
    <citation type="submission" date="2018-12" db="EMBL/GenBank/DDBJ databases">
        <title>Streptomyces griseoviridis F1-27 complete genome.</title>
        <authorList>
            <person name="Mariita R.M."/>
            <person name="Sello J.K."/>
        </authorList>
    </citation>
    <scope>NUCLEOTIDE SEQUENCE [LARGE SCALE GENOMIC DNA]</scope>
    <source>
        <strain evidence="2 4">F1-27</strain>
    </source>
</reference>
<dbReference type="AlphaFoldDB" id="A0A3Q9KYM5"/>
<name>A0A3Q9KYM5_STRGD</name>
<dbReference type="RefSeq" id="WP_127181706.1">
    <property type="nucleotide sequence ID" value="NZ_CP029078.1"/>
</dbReference>
<dbReference type="KEGG" id="sgd:ELQ87_35385"/>
<dbReference type="Proteomes" id="UP000271291">
    <property type="component" value="Chromosome"/>
</dbReference>
<dbReference type="OrthoDB" id="292843at2"/>
<dbReference type="GO" id="GO:0016829">
    <property type="term" value="F:lyase activity"/>
    <property type="evidence" value="ECO:0007669"/>
    <property type="project" value="UniProtKB-KW"/>
</dbReference>
<keyword evidence="5" id="KW-1185">Reference proteome</keyword>
<evidence type="ECO:0000313" key="4">
    <source>
        <dbReference type="Proteomes" id="UP000271291"/>
    </source>
</evidence>
<dbReference type="InterPro" id="IPR016024">
    <property type="entry name" value="ARM-type_fold"/>
</dbReference>
<accession>A0A3Q9KYM5</accession>
<protein>
    <submittedName>
        <fullName evidence="2">HEAT repeat domain-containing protein</fullName>
    </submittedName>
    <submittedName>
        <fullName evidence="3">PBS lyase</fullName>
    </submittedName>
</protein>
<dbReference type="Gene3D" id="1.25.10.10">
    <property type="entry name" value="Leucine-rich Repeat Variant"/>
    <property type="match status" value="2"/>
</dbReference>